<protein>
    <submittedName>
        <fullName evidence="3">Actin-like ATPase</fullName>
    </submittedName>
</protein>
<dbReference type="InterPro" id="IPR043129">
    <property type="entry name" value="ATPase_NBD"/>
</dbReference>
<dbReference type="PROSITE" id="PS01016">
    <property type="entry name" value="GLYCOPROTEASE"/>
    <property type="match status" value="1"/>
</dbReference>
<feature type="domain" description="Gcp-like" evidence="2">
    <location>
        <begin position="125"/>
        <end position="409"/>
    </location>
</feature>
<dbReference type="Gene3D" id="3.30.420.40">
    <property type="match status" value="2"/>
</dbReference>
<evidence type="ECO:0000313" key="4">
    <source>
        <dbReference type="Proteomes" id="UP000016922"/>
    </source>
</evidence>
<dbReference type="Proteomes" id="UP000016922">
    <property type="component" value="Unassembled WGS sequence"/>
</dbReference>
<proteinExistence type="inferred from homology"/>
<dbReference type="RefSeq" id="XP_008087597.1">
    <property type="nucleotide sequence ID" value="XM_008089406.1"/>
</dbReference>
<comment type="catalytic activity">
    <reaction evidence="1">
        <text>L-threonylcarbamoyladenylate + adenosine(37) in tRNA = N(6)-L-threonylcarbamoyladenosine(37) in tRNA + AMP + H(+)</text>
        <dbReference type="Rhea" id="RHEA:37059"/>
        <dbReference type="Rhea" id="RHEA-COMP:10162"/>
        <dbReference type="Rhea" id="RHEA-COMP:10163"/>
        <dbReference type="ChEBI" id="CHEBI:15378"/>
        <dbReference type="ChEBI" id="CHEBI:73682"/>
        <dbReference type="ChEBI" id="CHEBI:74411"/>
        <dbReference type="ChEBI" id="CHEBI:74418"/>
        <dbReference type="ChEBI" id="CHEBI:456215"/>
        <dbReference type="EC" id="2.3.1.234"/>
    </reaction>
</comment>
<evidence type="ECO:0000259" key="2">
    <source>
        <dbReference type="Pfam" id="PF00814"/>
    </source>
</evidence>
<keyword evidence="1" id="KW-0479">Metal-binding</keyword>
<dbReference type="InterPro" id="IPR022450">
    <property type="entry name" value="TsaD"/>
</dbReference>
<comment type="cofactor">
    <cofactor evidence="1">
        <name>a divalent metal cation</name>
        <dbReference type="ChEBI" id="CHEBI:60240"/>
    </cofactor>
    <text evidence="1">Binds 1 divalent metal cation per subunit.</text>
</comment>
<gene>
    <name evidence="3" type="ORF">GLAREA_02190</name>
</gene>
<dbReference type="EMBL" id="KE145371">
    <property type="protein sequence ID" value="EPE26278.1"/>
    <property type="molecule type" value="Genomic_DNA"/>
</dbReference>
<sequence length="453" mass="49651">MRAACRFANRLPYPRPSSRRHLLTLAIETSCDDTSVALLEKHQNGSATLHFDSKITSDNRIYGGVAPIVAHESHQKNIAVLVEKALLSLPVAHKQDASPGGYDWSRTVALGNGSLTTFRRKPAFVTVTRGPGMRASLITGIDTAKGLAVGWQVPLLGVNHMQAHALTPRLVAALNHPQEEMITKTLDPPFPFLTFLVSGGHTILVHSKGLCDHEILAETNDLAIGDMLDKTARDILPEAILKSAPDVMYARSLEAFAFPEEGTSQYERFEKERRKSSKPLYGWTVNTPYAKLGPRIAATYKHEFSFSGIGSCVKGIAQARTDMDTPERQHLAREAMRVTFEHLSSRVVLALKGGSLQGINTLVVSGGVASNKYLKHVLRTALDKDGYHEISLNFPPPKYCTDNAAMIAWTGMEMFEAGWRTELSAMAIRKWSVDPNSTEGGILGLDGWLNVKS</sequence>
<reference evidence="3 4" key="1">
    <citation type="journal article" date="2013" name="BMC Genomics">
        <title>Genomics-driven discovery of the pneumocandin biosynthetic gene cluster in the fungus Glarea lozoyensis.</title>
        <authorList>
            <person name="Chen L."/>
            <person name="Yue Q."/>
            <person name="Zhang X."/>
            <person name="Xiang M."/>
            <person name="Wang C."/>
            <person name="Li S."/>
            <person name="Che Y."/>
            <person name="Ortiz-Lopez F.J."/>
            <person name="Bills G.F."/>
            <person name="Liu X."/>
            <person name="An Z."/>
        </authorList>
    </citation>
    <scope>NUCLEOTIDE SEQUENCE [LARGE SCALE GENOMIC DNA]</scope>
    <source>
        <strain evidence="4">ATCC 20868 / MF5171</strain>
    </source>
</reference>
<dbReference type="InterPro" id="IPR017860">
    <property type="entry name" value="Peptidase_M22_CS"/>
</dbReference>
<keyword evidence="1" id="KW-0012">Acyltransferase</keyword>
<dbReference type="SUPFAM" id="SSF53067">
    <property type="entry name" value="Actin-like ATPase domain"/>
    <property type="match status" value="2"/>
</dbReference>
<dbReference type="OrthoDB" id="10259622at2759"/>
<comment type="similarity">
    <text evidence="1">Belongs to the KAE1 / TsaD family.</text>
</comment>
<dbReference type="GO" id="GO:0046872">
    <property type="term" value="F:metal ion binding"/>
    <property type="evidence" value="ECO:0007669"/>
    <property type="project" value="UniProtKB-KW"/>
</dbReference>
<accession>S3DIB2</accession>
<dbReference type="GeneID" id="19461248"/>
<dbReference type="Pfam" id="PF00814">
    <property type="entry name" value="TsaD"/>
    <property type="match status" value="1"/>
</dbReference>
<evidence type="ECO:0000256" key="1">
    <source>
        <dbReference type="HAMAP-Rule" id="MF_03179"/>
    </source>
</evidence>
<keyword evidence="1" id="KW-0808">Transferase</keyword>
<dbReference type="InterPro" id="IPR000905">
    <property type="entry name" value="Gcp-like_dom"/>
</dbReference>
<dbReference type="PANTHER" id="PTHR11735:SF6">
    <property type="entry name" value="TRNA N6-ADENOSINE THREONYLCARBAMOYLTRANSFERASE, MITOCHONDRIAL"/>
    <property type="match status" value="1"/>
</dbReference>
<dbReference type="HOGENOM" id="CLU_023208_4_0_1"/>
<comment type="subunit">
    <text evidence="1">Homodimer.</text>
</comment>
<dbReference type="AlphaFoldDB" id="S3DIB2"/>
<dbReference type="KEGG" id="glz:GLAREA_02190"/>
<comment type="function">
    <text evidence="1">Required for the formation of a threonylcarbamoyl group on adenosine at position 37 (t(6)A37) in mitochondrial tRNAs that read codons beginning with adenine. Probably involved in the transfer of the threonylcarbamoyl moiety of threonylcarbamoyl-AMP (TC-AMP) to the N6 group of A37. Involved in mitochondrial genome maintenance.</text>
</comment>
<keyword evidence="4" id="KW-1185">Reference proteome</keyword>
<dbReference type="GO" id="GO:0061711">
    <property type="term" value="F:tRNA N(6)-L-threonylcarbamoyladenine synthase activity"/>
    <property type="evidence" value="ECO:0007669"/>
    <property type="project" value="UniProtKB-EC"/>
</dbReference>
<dbReference type="OMA" id="NAAMIGC"/>
<keyword evidence="1" id="KW-0496">Mitochondrion</keyword>
<name>S3DIB2_GLAL2</name>
<dbReference type="eggNOG" id="KOG2707">
    <property type="taxonomic scope" value="Eukaryota"/>
</dbReference>
<organism evidence="3 4">
    <name type="scientific">Glarea lozoyensis (strain ATCC 20868 / MF5171)</name>
    <dbReference type="NCBI Taxonomy" id="1116229"/>
    <lineage>
        <taxon>Eukaryota</taxon>
        <taxon>Fungi</taxon>
        <taxon>Dikarya</taxon>
        <taxon>Ascomycota</taxon>
        <taxon>Pezizomycotina</taxon>
        <taxon>Leotiomycetes</taxon>
        <taxon>Helotiales</taxon>
        <taxon>Helotiaceae</taxon>
        <taxon>Glarea</taxon>
    </lineage>
</organism>
<evidence type="ECO:0000313" key="3">
    <source>
        <dbReference type="EMBL" id="EPE26278.1"/>
    </source>
</evidence>
<dbReference type="PANTHER" id="PTHR11735">
    <property type="entry name" value="TRNA N6-ADENOSINE THREONYLCARBAMOYLTRANSFERASE"/>
    <property type="match status" value="1"/>
</dbReference>
<dbReference type="STRING" id="1116229.S3DIB2"/>
<keyword evidence="1" id="KW-0819">tRNA processing</keyword>
<dbReference type="HAMAP" id="MF_01445">
    <property type="entry name" value="TsaD"/>
    <property type="match status" value="1"/>
</dbReference>
<dbReference type="GO" id="GO:0005739">
    <property type="term" value="C:mitochondrion"/>
    <property type="evidence" value="ECO:0007669"/>
    <property type="project" value="UniProtKB-SubCell"/>
</dbReference>
<dbReference type="GO" id="GO:0072670">
    <property type="term" value="P:mitochondrial tRNA threonylcarbamoyladenosine modification"/>
    <property type="evidence" value="ECO:0007669"/>
    <property type="project" value="TreeGrafter"/>
</dbReference>
<comment type="subcellular location">
    <subcellularLocation>
        <location evidence="1">Mitochondrion</location>
    </subcellularLocation>
</comment>